<organism evidence="10">
    <name type="scientific">Agrobacterium tumefaciens</name>
    <dbReference type="NCBI Taxonomy" id="358"/>
    <lineage>
        <taxon>Bacteria</taxon>
        <taxon>Pseudomonadati</taxon>
        <taxon>Pseudomonadota</taxon>
        <taxon>Alphaproteobacteria</taxon>
        <taxon>Hyphomicrobiales</taxon>
        <taxon>Rhizobiaceae</taxon>
        <taxon>Rhizobium/Agrobacterium group</taxon>
        <taxon>Agrobacterium</taxon>
        <taxon>Agrobacterium tumefaciens complex</taxon>
    </lineage>
</organism>
<dbReference type="GO" id="GO:0030170">
    <property type="term" value="F:pyridoxal phosphate binding"/>
    <property type="evidence" value="ECO:0007669"/>
    <property type="project" value="InterPro"/>
</dbReference>
<dbReference type="FunFam" id="3.40.640.10:FF:000033">
    <property type="entry name" value="Aspartate aminotransferase"/>
    <property type="match status" value="1"/>
</dbReference>
<dbReference type="Gene3D" id="3.40.640.10">
    <property type="entry name" value="Type I PLP-dependent aspartate aminotransferase-like (Major domain)"/>
    <property type="match status" value="1"/>
</dbReference>
<dbReference type="Gene3D" id="3.90.1150.10">
    <property type="entry name" value="Aspartate Aminotransferase, domain 1"/>
    <property type="match status" value="1"/>
</dbReference>
<evidence type="ECO:0000256" key="2">
    <source>
        <dbReference type="ARBA" id="ARBA00007441"/>
    </source>
</evidence>
<dbReference type="EC" id="2.6.1.1" evidence="4"/>
<sequence>MLAQRTDMFKSSGTAAARAAAKAAADAGKEIVDLTAGEIWSDLAPTIRDGAIEAIQKGINRYTDTIGLIELREALARKVSLETGQLWQSDEIAVTSGAKQALFNTAMVLLNPGDEVIIPSPYWTTFPAQVMIAGATPVFVETRSNGYVPLIEDIKAAVTERTRAIVINTPANPTGAVYDVKTLVAIAELAINRNFWIIFDECYGDFVHGHQTHHPIVSLVPEVRSRTVIINAFSKSLALTGWRIGYLSAPKDVVNAVKALQSHTTSNPNVIAQHAVLTHLRQDDGVYQANLRAQLARSRQIGLSVLSGLSHVPVPNAQGGFYFYLDLSELLKAKAGSVAVTADDVVNSLLREVGVAAVSGTAFGDPSGIRLSYGIPTEMLETGLSRLVEMLNAWK</sequence>
<evidence type="ECO:0000256" key="6">
    <source>
        <dbReference type="ARBA" id="ARBA00022679"/>
    </source>
</evidence>
<dbReference type="GO" id="GO:0006520">
    <property type="term" value="P:amino acid metabolic process"/>
    <property type="evidence" value="ECO:0007669"/>
    <property type="project" value="InterPro"/>
</dbReference>
<comment type="cofactor">
    <cofactor evidence="1">
        <name>pyridoxal 5'-phosphate</name>
        <dbReference type="ChEBI" id="CHEBI:597326"/>
    </cofactor>
</comment>
<evidence type="ECO:0000256" key="7">
    <source>
        <dbReference type="ARBA" id="ARBA00022898"/>
    </source>
</evidence>
<dbReference type="RefSeq" id="WP_172691093.1">
    <property type="nucleotide sequence ID" value="NZ_CP048468.1"/>
</dbReference>
<protein>
    <recommendedName>
        <fullName evidence="4">aspartate transaminase</fullName>
        <ecNumber evidence="4">2.6.1.1</ecNumber>
    </recommendedName>
</protein>
<name>A0A2Z2PLT7_AGRTU</name>
<evidence type="ECO:0000256" key="1">
    <source>
        <dbReference type="ARBA" id="ARBA00001933"/>
    </source>
</evidence>
<keyword evidence="10" id="KW-0614">Plasmid</keyword>
<dbReference type="InterPro" id="IPR050596">
    <property type="entry name" value="AspAT/PAT-like"/>
</dbReference>
<reference evidence="10" key="1">
    <citation type="submission" date="2016-10" db="EMBL/GenBank/DDBJ databases">
        <title>Agrobacterium Ti plasmids: Classification based on T-DNA and Vir regions organization.</title>
        <authorList>
            <person name="Nabi N."/>
            <person name="Vial L."/>
            <person name="Ben Hafsa A."/>
            <person name="Chapulliot D."/>
            <person name="Berard A."/>
            <person name="Chauveau A."/>
            <person name="Le Paslier M.-C."/>
            <person name="Harzallah Skhiri F."/>
            <person name="Brunel D."/>
            <person name="Nesme X."/>
            <person name="Chaouachi M."/>
        </authorList>
    </citation>
    <scope>NUCLEOTIDE SEQUENCE</scope>
    <source>
        <strain evidence="10">CFBP1904</strain>
        <plasmid evidence="10">pTi_CFBP1904</plasmid>
    </source>
</reference>
<evidence type="ECO:0000256" key="4">
    <source>
        <dbReference type="ARBA" id="ARBA00012753"/>
    </source>
</evidence>
<dbReference type="CDD" id="cd00609">
    <property type="entry name" value="AAT_like"/>
    <property type="match status" value="1"/>
</dbReference>
<evidence type="ECO:0000256" key="5">
    <source>
        <dbReference type="ARBA" id="ARBA00022576"/>
    </source>
</evidence>
<comment type="subunit">
    <text evidence="3">Homodimer.</text>
</comment>
<keyword evidence="5 10" id="KW-0032">Aminotransferase</keyword>
<evidence type="ECO:0000256" key="3">
    <source>
        <dbReference type="ARBA" id="ARBA00011738"/>
    </source>
</evidence>
<dbReference type="InterPro" id="IPR015421">
    <property type="entry name" value="PyrdxlP-dep_Trfase_major"/>
</dbReference>
<comment type="catalytic activity">
    <reaction evidence="8">
        <text>L-aspartate + 2-oxoglutarate = oxaloacetate + L-glutamate</text>
        <dbReference type="Rhea" id="RHEA:21824"/>
        <dbReference type="ChEBI" id="CHEBI:16452"/>
        <dbReference type="ChEBI" id="CHEBI:16810"/>
        <dbReference type="ChEBI" id="CHEBI:29985"/>
        <dbReference type="ChEBI" id="CHEBI:29991"/>
        <dbReference type="EC" id="2.6.1.1"/>
    </reaction>
</comment>
<dbReference type="EMBL" id="KY000042">
    <property type="protein sequence ID" value="ASK43698.1"/>
    <property type="molecule type" value="Genomic_DNA"/>
</dbReference>
<dbReference type="AlphaFoldDB" id="A0A2Z2PLT7"/>
<dbReference type="PANTHER" id="PTHR46383:SF1">
    <property type="entry name" value="ASPARTATE AMINOTRANSFERASE"/>
    <property type="match status" value="1"/>
</dbReference>
<dbReference type="GO" id="GO:0004069">
    <property type="term" value="F:L-aspartate:2-oxoglutarate aminotransferase activity"/>
    <property type="evidence" value="ECO:0007669"/>
    <property type="project" value="UniProtKB-EC"/>
</dbReference>
<comment type="similarity">
    <text evidence="2">Belongs to the class-I pyridoxal-phosphate-dependent aminotransferase family.</text>
</comment>
<proteinExistence type="inferred from homology"/>
<dbReference type="InterPro" id="IPR015422">
    <property type="entry name" value="PyrdxlP-dep_Trfase_small"/>
</dbReference>
<accession>A0A2Z2PLT7</accession>
<dbReference type="Pfam" id="PF00155">
    <property type="entry name" value="Aminotran_1_2"/>
    <property type="match status" value="1"/>
</dbReference>
<geneLocation type="plasmid" evidence="10">
    <name>pTi_CFBP1904</name>
</geneLocation>
<evidence type="ECO:0000259" key="9">
    <source>
        <dbReference type="Pfam" id="PF00155"/>
    </source>
</evidence>
<evidence type="ECO:0000313" key="10">
    <source>
        <dbReference type="EMBL" id="ASK43698.1"/>
    </source>
</evidence>
<dbReference type="PANTHER" id="PTHR46383">
    <property type="entry name" value="ASPARTATE AMINOTRANSFERASE"/>
    <property type="match status" value="1"/>
</dbReference>
<dbReference type="InterPro" id="IPR015424">
    <property type="entry name" value="PyrdxlP-dep_Trfase"/>
</dbReference>
<keyword evidence="7" id="KW-0663">Pyridoxal phosphate</keyword>
<dbReference type="InterPro" id="IPR004839">
    <property type="entry name" value="Aminotransferase_I/II_large"/>
</dbReference>
<evidence type="ECO:0000256" key="8">
    <source>
        <dbReference type="ARBA" id="ARBA00049185"/>
    </source>
</evidence>
<dbReference type="SUPFAM" id="SSF53383">
    <property type="entry name" value="PLP-dependent transferases"/>
    <property type="match status" value="1"/>
</dbReference>
<keyword evidence="6 10" id="KW-0808">Transferase</keyword>
<feature type="domain" description="Aminotransferase class I/classII large" evidence="9">
    <location>
        <begin position="30"/>
        <end position="387"/>
    </location>
</feature>